<evidence type="ECO:0000313" key="3">
    <source>
        <dbReference type="Proteomes" id="UP001175226"/>
    </source>
</evidence>
<keyword evidence="1" id="KW-0812">Transmembrane</keyword>
<organism evidence="2 3">
    <name type="scientific">Armillaria borealis</name>
    <dbReference type="NCBI Taxonomy" id="47425"/>
    <lineage>
        <taxon>Eukaryota</taxon>
        <taxon>Fungi</taxon>
        <taxon>Dikarya</taxon>
        <taxon>Basidiomycota</taxon>
        <taxon>Agaricomycotina</taxon>
        <taxon>Agaricomycetes</taxon>
        <taxon>Agaricomycetidae</taxon>
        <taxon>Agaricales</taxon>
        <taxon>Marasmiineae</taxon>
        <taxon>Physalacriaceae</taxon>
        <taxon>Armillaria</taxon>
    </lineage>
</organism>
<keyword evidence="1" id="KW-1133">Transmembrane helix</keyword>
<protein>
    <submittedName>
        <fullName evidence="2">Uncharacterized protein</fullName>
    </submittedName>
</protein>
<comment type="caution">
    <text evidence="2">The sequence shown here is derived from an EMBL/GenBank/DDBJ whole genome shotgun (WGS) entry which is preliminary data.</text>
</comment>
<dbReference type="EMBL" id="JAUEPT010000031">
    <property type="protein sequence ID" value="KAK0440990.1"/>
    <property type="molecule type" value="Genomic_DNA"/>
</dbReference>
<accession>A0AA39MPH1</accession>
<dbReference type="Proteomes" id="UP001175226">
    <property type="component" value="Unassembled WGS sequence"/>
</dbReference>
<sequence length="313" mass="34950">MTRTMLSTALSFTTKLAARAGLSSSSCAPFSLVFPALLNFFFPVPFSFPVFACPCVPVHRGSCVCAPVLFPCIVVPVFVLWLCSCSGVLIPRPCIVLAFPSRSFSWAQVPCPIPWGPCVVSHSCVWSCLAACHFPLWRAYYLSSLSLVSPLTSSSCFHTIIVLHSVMMHDVWLSQMPYSSPFSQNGFHRTNNKMFILRFYARPWTGPEQTENLSVLMSCPPVMLLFSESQRWECGRSNIVISYSPYDIGNMLAICSNSSSRPLFVLCYGRVSRQSQSQLALPLQGSNRTLQQFRSQNPSRILLLLFECTYCRA</sequence>
<name>A0AA39MPH1_9AGAR</name>
<gene>
    <name evidence="2" type="ORF">EV421DRAFT_739653</name>
</gene>
<evidence type="ECO:0000313" key="2">
    <source>
        <dbReference type="EMBL" id="KAK0440990.1"/>
    </source>
</evidence>
<feature type="transmembrane region" description="Helical" evidence="1">
    <location>
        <begin position="68"/>
        <end position="90"/>
    </location>
</feature>
<dbReference type="AlphaFoldDB" id="A0AA39MPH1"/>
<keyword evidence="3" id="KW-1185">Reference proteome</keyword>
<keyword evidence="1" id="KW-0472">Membrane</keyword>
<proteinExistence type="predicted"/>
<reference evidence="2" key="1">
    <citation type="submission" date="2023-06" db="EMBL/GenBank/DDBJ databases">
        <authorList>
            <consortium name="Lawrence Berkeley National Laboratory"/>
            <person name="Ahrendt S."/>
            <person name="Sahu N."/>
            <person name="Indic B."/>
            <person name="Wong-Bajracharya J."/>
            <person name="Merenyi Z."/>
            <person name="Ke H.-M."/>
            <person name="Monk M."/>
            <person name="Kocsube S."/>
            <person name="Drula E."/>
            <person name="Lipzen A."/>
            <person name="Balint B."/>
            <person name="Henrissat B."/>
            <person name="Andreopoulos B."/>
            <person name="Martin F.M."/>
            <person name="Harder C.B."/>
            <person name="Rigling D."/>
            <person name="Ford K.L."/>
            <person name="Foster G.D."/>
            <person name="Pangilinan J."/>
            <person name="Papanicolaou A."/>
            <person name="Barry K."/>
            <person name="LaButti K."/>
            <person name="Viragh M."/>
            <person name="Koriabine M."/>
            <person name="Yan M."/>
            <person name="Riley R."/>
            <person name="Champramary S."/>
            <person name="Plett K.L."/>
            <person name="Tsai I.J."/>
            <person name="Slot J."/>
            <person name="Sipos G."/>
            <person name="Plett J."/>
            <person name="Nagy L.G."/>
            <person name="Grigoriev I.V."/>
        </authorList>
    </citation>
    <scope>NUCLEOTIDE SEQUENCE</scope>
    <source>
        <strain evidence="2">FPL87.14</strain>
    </source>
</reference>
<evidence type="ECO:0000256" key="1">
    <source>
        <dbReference type="SAM" id="Phobius"/>
    </source>
</evidence>